<reference evidence="3 4" key="1">
    <citation type="submission" date="2014-04" db="EMBL/GenBank/DDBJ databases">
        <authorList>
            <consortium name="DOE Joint Genome Institute"/>
            <person name="Kuo A."/>
            <person name="Kohler A."/>
            <person name="Costa M.D."/>
            <person name="Nagy L.G."/>
            <person name="Floudas D."/>
            <person name="Copeland A."/>
            <person name="Barry K.W."/>
            <person name="Cichocki N."/>
            <person name="Veneault-Fourrey C."/>
            <person name="LaButti K."/>
            <person name="Lindquist E.A."/>
            <person name="Lipzen A."/>
            <person name="Lundell T."/>
            <person name="Morin E."/>
            <person name="Murat C."/>
            <person name="Sun H."/>
            <person name="Tunlid A."/>
            <person name="Henrissat B."/>
            <person name="Grigoriev I.V."/>
            <person name="Hibbett D.S."/>
            <person name="Martin F."/>
            <person name="Nordberg H.P."/>
            <person name="Cantor M.N."/>
            <person name="Hua S.X."/>
        </authorList>
    </citation>
    <scope>NUCLEOTIDE SEQUENCE [LARGE SCALE GENOMIC DNA]</scope>
    <source>
        <strain evidence="3 4">Marx 270</strain>
    </source>
</reference>
<protein>
    <recommendedName>
        <fullName evidence="5">Proteophosphoglycan ppg4</fullName>
    </recommendedName>
</protein>
<dbReference type="EMBL" id="KN831953">
    <property type="protein sequence ID" value="KIO10179.1"/>
    <property type="molecule type" value="Genomic_DNA"/>
</dbReference>
<dbReference type="STRING" id="870435.A0A0C3PP15"/>
<evidence type="ECO:0000256" key="1">
    <source>
        <dbReference type="SAM" id="MobiDB-lite"/>
    </source>
</evidence>
<gene>
    <name evidence="3" type="ORF">M404DRAFT_996126</name>
</gene>
<sequence>MSLSFGGISLLSSWSQLENWDDSVHPRTGYSSVVCVLVFILIVLILAYLTNPTEISFRTYLTEQAFRQHLSHLDDISDESGTKADHDPLHSRSRSSSGSISFDRTTLPFRFSNRASVSLRTPKHVFHSFGVCTVATTRGATTTSTKRIGNTLNGAEHGAAVSADTWFIGAFGHWWRGGSADSWCYDAVVRSQDCEVWRSGILGFNASDKFSEYNGLLLPKSVSCSRLSQRVVAPKVRGVQGTGLLPRRNSTPPLPKSASLPLHADHRIRESLSSASPSFSRGTDPQQSATHTPQVTHVPSRTCSASSKQDHSPIITEVLRQIAAAQISVTELQAQLKEAQTCASQSHTQLEDELNQLRARKREDDQKRVEGRLRTKSLEEVRRVAETGRRDAERRLKAARGTKESATRRVEELETEIGRLKRRIDQDRATLAPEPSNGDAEEERSLLSELEMKRKEVQIAEEVVAALNARARELEERIAESKERLRVAEEYSAKHDHENGYISGGCDQLGAHTWPSSYTRFDFPSVSGTLETENIQGFARESPNSTYSPRPLQFSLGSPSPTEVRNPIVPSTGARALFDEDATSTTLQDSQLISHGRFNHDDASSFSPFDVHIPSSAFIPSSLIRVLDSPSAEWRERHIGDMGGVAPSSSVVLGGASPSEPDVDFSPYETRLSTETPDELLCDEMTLPYRTHSDPTTKTSDDLRFNAVSNNAESSPRRWFSISTKEKPRNGLNPDAKVFRLPRRKLDANSATDNHGAHSSYDVLNPSGHNSGIASSTPSLLRAFAPSRAEREALQRALGGSTNTSLELLPSLSDVGTIPPSPIQTQREGEHGTTAREENHSLPVWLQSLPLISKPNFSPWEDEDVKAKNKGE</sequence>
<evidence type="ECO:0000313" key="4">
    <source>
        <dbReference type="Proteomes" id="UP000054217"/>
    </source>
</evidence>
<accession>A0A0C3PP15</accession>
<dbReference type="Proteomes" id="UP000054217">
    <property type="component" value="Unassembled WGS sequence"/>
</dbReference>
<dbReference type="OrthoDB" id="2548929at2759"/>
<evidence type="ECO:0008006" key="5">
    <source>
        <dbReference type="Google" id="ProtNLM"/>
    </source>
</evidence>
<evidence type="ECO:0000313" key="3">
    <source>
        <dbReference type="EMBL" id="KIO10179.1"/>
    </source>
</evidence>
<keyword evidence="2" id="KW-1133">Transmembrane helix</keyword>
<dbReference type="AlphaFoldDB" id="A0A0C3PP15"/>
<keyword evidence="2" id="KW-0812">Transmembrane</keyword>
<evidence type="ECO:0000256" key="2">
    <source>
        <dbReference type="SAM" id="Phobius"/>
    </source>
</evidence>
<feature type="region of interest" description="Disordered" evidence="1">
    <location>
        <begin position="424"/>
        <end position="444"/>
    </location>
</feature>
<feature type="region of interest" description="Disordered" evidence="1">
    <location>
        <begin position="798"/>
        <end position="837"/>
    </location>
</feature>
<dbReference type="HOGENOM" id="CLU_330406_0_0_1"/>
<proteinExistence type="predicted"/>
<name>A0A0C3PP15_PISTI</name>
<feature type="transmembrane region" description="Helical" evidence="2">
    <location>
        <begin position="31"/>
        <end position="49"/>
    </location>
</feature>
<feature type="region of interest" description="Disordered" evidence="1">
    <location>
        <begin position="241"/>
        <end position="309"/>
    </location>
</feature>
<dbReference type="InParanoid" id="A0A0C3PP15"/>
<feature type="compositionally biased region" description="Basic and acidic residues" evidence="1">
    <location>
        <begin position="77"/>
        <end position="90"/>
    </location>
</feature>
<feature type="region of interest" description="Disordered" evidence="1">
    <location>
        <begin position="540"/>
        <end position="563"/>
    </location>
</feature>
<feature type="region of interest" description="Disordered" evidence="1">
    <location>
        <begin position="749"/>
        <end position="775"/>
    </location>
</feature>
<keyword evidence="4" id="KW-1185">Reference proteome</keyword>
<reference evidence="4" key="2">
    <citation type="submission" date="2015-01" db="EMBL/GenBank/DDBJ databases">
        <title>Evolutionary Origins and Diversification of the Mycorrhizal Mutualists.</title>
        <authorList>
            <consortium name="DOE Joint Genome Institute"/>
            <consortium name="Mycorrhizal Genomics Consortium"/>
            <person name="Kohler A."/>
            <person name="Kuo A."/>
            <person name="Nagy L.G."/>
            <person name="Floudas D."/>
            <person name="Copeland A."/>
            <person name="Barry K.W."/>
            <person name="Cichocki N."/>
            <person name="Veneault-Fourrey C."/>
            <person name="LaButti K."/>
            <person name="Lindquist E.A."/>
            <person name="Lipzen A."/>
            <person name="Lundell T."/>
            <person name="Morin E."/>
            <person name="Murat C."/>
            <person name="Riley R."/>
            <person name="Ohm R."/>
            <person name="Sun H."/>
            <person name="Tunlid A."/>
            <person name="Henrissat B."/>
            <person name="Grigoriev I.V."/>
            <person name="Hibbett D.S."/>
            <person name="Martin F."/>
        </authorList>
    </citation>
    <scope>NUCLEOTIDE SEQUENCE [LARGE SCALE GENOMIC DNA]</scope>
    <source>
        <strain evidence="4">Marx 270</strain>
    </source>
</reference>
<feature type="region of interest" description="Disordered" evidence="1">
    <location>
        <begin position="389"/>
        <end position="408"/>
    </location>
</feature>
<keyword evidence="2" id="KW-0472">Membrane</keyword>
<feature type="compositionally biased region" description="Basic and acidic residues" evidence="1">
    <location>
        <begin position="827"/>
        <end position="837"/>
    </location>
</feature>
<organism evidence="3 4">
    <name type="scientific">Pisolithus tinctorius Marx 270</name>
    <dbReference type="NCBI Taxonomy" id="870435"/>
    <lineage>
        <taxon>Eukaryota</taxon>
        <taxon>Fungi</taxon>
        <taxon>Dikarya</taxon>
        <taxon>Basidiomycota</taxon>
        <taxon>Agaricomycotina</taxon>
        <taxon>Agaricomycetes</taxon>
        <taxon>Agaricomycetidae</taxon>
        <taxon>Boletales</taxon>
        <taxon>Sclerodermatineae</taxon>
        <taxon>Pisolithaceae</taxon>
        <taxon>Pisolithus</taxon>
    </lineage>
</organism>
<feature type="compositionally biased region" description="Polar residues" evidence="1">
    <location>
        <begin position="271"/>
        <end position="307"/>
    </location>
</feature>
<feature type="region of interest" description="Disordered" evidence="1">
    <location>
        <begin position="77"/>
        <end position="100"/>
    </location>
</feature>